<feature type="transmembrane region" description="Helical" evidence="1">
    <location>
        <begin position="44"/>
        <end position="64"/>
    </location>
</feature>
<keyword evidence="1" id="KW-0472">Membrane</keyword>
<dbReference type="AlphaFoldDB" id="A0A9Q8Y663"/>
<proteinExistence type="predicted"/>
<sequence>MWEKLEHRLEIRFAQMRAHPELILLIALAYAGLILTIKEANQELGGFGVFACVAIAVTAATLVARLRHASQVGLAEEEADPQPPNADEVTPLALVAPCAHGDRSYLVRVPAPTAVAYEVVRKAQDVFRSGAIDPEEDMRAFHSDPYSLICLQDLDGNIFGFIDYYAFEKNHFKLFLQGHYAFGNLLASGLLAHPQARKAKVVYLATILNMSFLLDSMRAERRRQNGILVWATVSAILEHHTFPPDGIDIYSIGWDKGGAAILKMFGLQPVSRVMRGQAEGKWIYCKRGVQKKDLEAIRCRYQRRYERWCELDVRSLAGLAPGAVNATGA</sequence>
<feature type="transmembrane region" description="Helical" evidence="1">
    <location>
        <begin position="21"/>
        <end position="38"/>
    </location>
</feature>
<evidence type="ECO:0000313" key="2">
    <source>
        <dbReference type="EMBL" id="USJ21884.1"/>
    </source>
</evidence>
<gene>
    <name evidence="2" type="ORF">NE863_11195</name>
</gene>
<evidence type="ECO:0000256" key="1">
    <source>
        <dbReference type="SAM" id="Phobius"/>
    </source>
</evidence>
<evidence type="ECO:0000313" key="3">
    <source>
        <dbReference type="Proteomes" id="UP001055460"/>
    </source>
</evidence>
<keyword evidence="1" id="KW-1133">Transmembrane helix</keyword>
<accession>A0A9Q8Y663</accession>
<organism evidence="2 3">
    <name type="scientific">Ensifer adhaerens</name>
    <name type="common">Sinorhizobium morelense</name>
    <dbReference type="NCBI Taxonomy" id="106592"/>
    <lineage>
        <taxon>Bacteria</taxon>
        <taxon>Pseudomonadati</taxon>
        <taxon>Pseudomonadota</taxon>
        <taxon>Alphaproteobacteria</taxon>
        <taxon>Hyphomicrobiales</taxon>
        <taxon>Rhizobiaceae</taxon>
        <taxon>Sinorhizobium/Ensifer group</taxon>
        <taxon>Ensifer</taxon>
    </lineage>
</organism>
<reference evidence="2" key="1">
    <citation type="submission" date="2022-06" db="EMBL/GenBank/DDBJ databases">
        <title>Physiological and biochemical characterization and genomic elucidation of a strain of the genus Ensifer adhaerens M8 that combines arsenic oxidation and chromium reduction.</title>
        <authorList>
            <person name="Li X."/>
            <person name="Yu c."/>
        </authorList>
    </citation>
    <scope>NUCLEOTIDE SEQUENCE</scope>
    <source>
        <strain evidence="2">M8</strain>
    </source>
</reference>
<dbReference type="EMBL" id="CP098807">
    <property type="protein sequence ID" value="USJ21884.1"/>
    <property type="molecule type" value="Genomic_DNA"/>
</dbReference>
<protein>
    <submittedName>
        <fullName evidence="2">Uncharacterized protein</fullName>
    </submittedName>
</protein>
<dbReference type="RefSeq" id="WP_146242992.1">
    <property type="nucleotide sequence ID" value="NZ_CP098807.1"/>
</dbReference>
<name>A0A9Q8Y663_ENSAD</name>
<dbReference type="Proteomes" id="UP001055460">
    <property type="component" value="Chromosome"/>
</dbReference>
<dbReference type="OrthoDB" id="8418019at2"/>
<keyword evidence="1" id="KW-0812">Transmembrane</keyword>